<dbReference type="Pfam" id="PF00226">
    <property type="entry name" value="DnaJ"/>
    <property type="match status" value="1"/>
</dbReference>
<dbReference type="Proteomes" id="UP001589733">
    <property type="component" value="Unassembled WGS sequence"/>
</dbReference>
<feature type="domain" description="J" evidence="1">
    <location>
        <begin position="67"/>
        <end position="128"/>
    </location>
</feature>
<organism evidence="2 3">
    <name type="scientific">Deinococcus oregonensis</name>
    <dbReference type="NCBI Taxonomy" id="1805970"/>
    <lineage>
        <taxon>Bacteria</taxon>
        <taxon>Thermotogati</taxon>
        <taxon>Deinococcota</taxon>
        <taxon>Deinococci</taxon>
        <taxon>Deinococcales</taxon>
        <taxon>Deinococcaceae</taxon>
        <taxon>Deinococcus</taxon>
    </lineage>
</organism>
<comment type="caution">
    <text evidence="2">The sequence shown here is derived from an EMBL/GenBank/DDBJ whole genome shotgun (WGS) entry which is preliminary data.</text>
</comment>
<dbReference type="EMBL" id="JBHLYR010000025">
    <property type="protein sequence ID" value="MFB9991904.1"/>
    <property type="molecule type" value="Genomic_DNA"/>
</dbReference>
<gene>
    <name evidence="2" type="ORF">ACFFLM_07985</name>
</gene>
<dbReference type="Gene3D" id="1.10.287.110">
    <property type="entry name" value="DnaJ domain"/>
    <property type="match status" value="1"/>
</dbReference>
<dbReference type="RefSeq" id="WP_380007816.1">
    <property type="nucleotide sequence ID" value="NZ_JBHLYR010000025.1"/>
</dbReference>
<name>A0ABV6AWL6_9DEIO</name>
<dbReference type="PANTHER" id="PTHR24074">
    <property type="entry name" value="CO-CHAPERONE PROTEIN DJLA"/>
    <property type="match status" value="1"/>
</dbReference>
<dbReference type="InterPro" id="IPR036869">
    <property type="entry name" value="J_dom_sf"/>
</dbReference>
<protein>
    <submittedName>
        <fullName evidence="2">DnaJ domain-containing protein</fullName>
    </submittedName>
</protein>
<dbReference type="PRINTS" id="PR00625">
    <property type="entry name" value="JDOMAIN"/>
</dbReference>
<evidence type="ECO:0000259" key="1">
    <source>
        <dbReference type="PROSITE" id="PS50076"/>
    </source>
</evidence>
<accession>A0ABV6AWL6</accession>
<evidence type="ECO:0000313" key="2">
    <source>
        <dbReference type="EMBL" id="MFB9991904.1"/>
    </source>
</evidence>
<dbReference type="PROSITE" id="PS50076">
    <property type="entry name" value="DNAJ_2"/>
    <property type="match status" value="1"/>
</dbReference>
<reference evidence="2 3" key="1">
    <citation type="submission" date="2024-09" db="EMBL/GenBank/DDBJ databases">
        <authorList>
            <person name="Sun Q."/>
            <person name="Mori K."/>
        </authorList>
    </citation>
    <scope>NUCLEOTIDE SEQUENCE [LARGE SCALE GENOMIC DNA]</scope>
    <source>
        <strain evidence="2 3">JCM 13503</strain>
    </source>
</reference>
<dbReference type="SUPFAM" id="SSF46565">
    <property type="entry name" value="Chaperone J-domain"/>
    <property type="match status" value="1"/>
</dbReference>
<dbReference type="CDD" id="cd06257">
    <property type="entry name" value="DnaJ"/>
    <property type="match status" value="1"/>
</dbReference>
<proteinExistence type="predicted"/>
<dbReference type="InterPro" id="IPR001623">
    <property type="entry name" value="DnaJ_domain"/>
</dbReference>
<evidence type="ECO:0000313" key="3">
    <source>
        <dbReference type="Proteomes" id="UP001589733"/>
    </source>
</evidence>
<sequence>MNLVLHVSNTNVADALARGVRQLRAQGSFNYAQEGSGVTSKRPTPRNIFATPPLDGAEVTTSEETLAAFEMLQLQPEAGAEEIKQAYRRLVHSYHPDKVAHLAPEFRAIAEKRMQEINAAHEHLIRRT</sequence>
<dbReference type="InterPro" id="IPR050817">
    <property type="entry name" value="DjlA_DnaK_co-chaperone"/>
</dbReference>
<keyword evidence="3" id="KW-1185">Reference proteome</keyword>
<dbReference type="SMART" id="SM00271">
    <property type="entry name" value="DnaJ"/>
    <property type="match status" value="1"/>
</dbReference>